<accession>A0A3Q7IEX4</accession>
<keyword evidence="3" id="KW-1185">Reference proteome</keyword>
<evidence type="ECO:0000313" key="3">
    <source>
        <dbReference type="Proteomes" id="UP000004994"/>
    </source>
</evidence>
<organism evidence="2">
    <name type="scientific">Solanum lycopersicum</name>
    <name type="common">Tomato</name>
    <name type="synonym">Lycopersicon esculentum</name>
    <dbReference type="NCBI Taxonomy" id="4081"/>
    <lineage>
        <taxon>Eukaryota</taxon>
        <taxon>Viridiplantae</taxon>
        <taxon>Streptophyta</taxon>
        <taxon>Embryophyta</taxon>
        <taxon>Tracheophyta</taxon>
        <taxon>Spermatophyta</taxon>
        <taxon>Magnoliopsida</taxon>
        <taxon>eudicotyledons</taxon>
        <taxon>Gunneridae</taxon>
        <taxon>Pentapetalae</taxon>
        <taxon>asterids</taxon>
        <taxon>lamiids</taxon>
        <taxon>Solanales</taxon>
        <taxon>Solanaceae</taxon>
        <taxon>Solanoideae</taxon>
        <taxon>Solaneae</taxon>
        <taxon>Solanum</taxon>
        <taxon>Solanum subgen. Lycopersicon</taxon>
    </lineage>
</organism>
<protein>
    <submittedName>
        <fullName evidence="2">Uncharacterized protein</fullName>
    </submittedName>
</protein>
<dbReference type="EnsemblPlants" id="Solyc10g039230.1.1">
    <property type="protein sequence ID" value="Solyc10g039230.1.1.1"/>
    <property type="gene ID" value="Solyc10g039230.1"/>
</dbReference>
<dbReference type="AlphaFoldDB" id="A0A3Q7IEX4"/>
<proteinExistence type="predicted"/>
<feature type="compositionally biased region" description="Polar residues" evidence="1">
    <location>
        <begin position="49"/>
        <end position="62"/>
    </location>
</feature>
<evidence type="ECO:0000313" key="2">
    <source>
        <dbReference type="EnsemblPlants" id="Solyc10g039230.1.1.1"/>
    </source>
</evidence>
<dbReference type="PaxDb" id="4081-Solyc10g039230.1.1"/>
<evidence type="ECO:0000256" key="1">
    <source>
        <dbReference type="SAM" id="MobiDB-lite"/>
    </source>
</evidence>
<dbReference type="InParanoid" id="A0A3Q7IEX4"/>
<feature type="compositionally biased region" description="Polar residues" evidence="1">
    <location>
        <begin position="11"/>
        <end position="31"/>
    </location>
</feature>
<dbReference type="Gramene" id="Solyc10g039230.1.1">
    <property type="protein sequence ID" value="Solyc10g039230.1.1.1"/>
    <property type="gene ID" value="Solyc10g039230.1"/>
</dbReference>
<feature type="compositionally biased region" description="Basic and acidic residues" evidence="1">
    <location>
        <begin position="33"/>
        <end position="46"/>
    </location>
</feature>
<reference evidence="2" key="2">
    <citation type="submission" date="2019-01" db="UniProtKB">
        <authorList>
            <consortium name="EnsemblPlants"/>
        </authorList>
    </citation>
    <scope>IDENTIFICATION</scope>
    <source>
        <strain evidence="2">cv. Heinz 1706</strain>
    </source>
</reference>
<dbReference type="Proteomes" id="UP000004994">
    <property type="component" value="Chromosome 10"/>
</dbReference>
<reference evidence="2" key="1">
    <citation type="journal article" date="2012" name="Nature">
        <title>The tomato genome sequence provides insights into fleshy fruit evolution.</title>
        <authorList>
            <consortium name="Tomato Genome Consortium"/>
        </authorList>
    </citation>
    <scope>NUCLEOTIDE SEQUENCE [LARGE SCALE GENOMIC DNA]</scope>
    <source>
        <strain evidence="2">cv. Heinz 1706</strain>
    </source>
</reference>
<sequence length="62" mass="6730">MNPAHLFPITGPNTLSHLQQTTKKSRISSATEDPMKIHGVDDDKRVGSNAETPSMIPTISND</sequence>
<name>A0A3Q7IEX4_SOLLC</name>
<feature type="region of interest" description="Disordered" evidence="1">
    <location>
        <begin position="1"/>
        <end position="62"/>
    </location>
</feature>